<evidence type="ECO:0000256" key="7">
    <source>
        <dbReference type="ARBA" id="ARBA00023136"/>
    </source>
</evidence>
<feature type="transmembrane region" description="Helical" evidence="8">
    <location>
        <begin position="27"/>
        <end position="48"/>
    </location>
</feature>
<keyword evidence="10" id="KW-1185">Reference proteome</keyword>
<dbReference type="Proteomes" id="UP001238179">
    <property type="component" value="Chromosome"/>
</dbReference>
<dbReference type="Gene3D" id="1.20.5.1030">
    <property type="entry name" value="Preprotein translocase secy subunit"/>
    <property type="match status" value="1"/>
</dbReference>
<gene>
    <name evidence="9" type="ORF">METEAL_02340</name>
</gene>
<evidence type="ECO:0000313" key="9">
    <source>
        <dbReference type="EMBL" id="BDU71060.1"/>
    </source>
</evidence>
<comment type="subcellular location">
    <subcellularLocation>
        <location evidence="1">Membrane</location>
    </subcellularLocation>
</comment>
<keyword evidence="3 8" id="KW-0812">Transmembrane</keyword>
<name>A0AA48K7D9_9BACT</name>
<keyword evidence="6" id="KW-0811">Translocation</keyword>
<keyword evidence="7 8" id="KW-0472">Membrane</keyword>
<dbReference type="EMBL" id="AP027080">
    <property type="protein sequence ID" value="BDU71060.1"/>
    <property type="molecule type" value="Genomic_DNA"/>
</dbReference>
<dbReference type="InterPro" id="IPR038379">
    <property type="entry name" value="SecE_sf"/>
</dbReference>
<keyword evidence="2" id="KW-0813">Transport</keyword>
<dbReference type="GO" id="GO:0006886">
    <property type="term" value="P:intracellular protein transport"/>
    <property type="evidence" value="ECO:0007669"/>
    <property type="project" value="InterPro"/>
</dbReference>
<protein>
    <recommendedName>
        <fullName evidence="11">Preprotein translocase subunit SecE</fullName>
    </recommendedName>
</protein>
<evidence type="ECO:0008006" key="11">
    <source>
        <dbReference type="Google" id="ProtNLM"/>
    </source>
</evidence>
<reference evidence="10" key="1">
    <citation type="journal article" date="2023" name="Int. J. Syst. Evol. Microbiol.">
        <title>Mesoterricola silvestris gen. nov., sp. nov., Mesoterricola sediminis sp. nov., Geothrix oryzae sp. nov., Geothrix edaphica sp. nov., Geothrix rubra sp. nov., and Geothrix limicola sp. nov., six novel members of Acidobacteriota isolated from soils.</title>
        <authorList>
            <person name="Itoh H."/>
            <person name="Sugisawa Y."/>
            <person name="Mise K."/>
            <person name="Xu Z."/>
            <person name="Kuniyasu M."/>
            <person name="Ushijima N."/>
            <person name="Kawano K."/>
            <person name="Kobayashi E."/>
            <person name="Shiratori Y."/>
            <person name="Masuda Y."/>
            <person name="Senoo K."/>
        </authorList>
    </citation>
    <scope>NUCLEOTIDE SEQUENCE [LARGE SCALE GENOMIC DNA]</scope>
    <source>
        <strain evidence="10">W79</strain>
    </source>
</reference>
<evidence type="ECO:0000313" key="10">
    <source>
        <dbReference type="Proteomes" id="UP001238179"/>
    </source>
</evidence>
<evidence type="ECO:0000256" key="1">
    <source>
        <dbReference type="ARBA" id="ARBA00004370"/>
    </source>
</evidence>
<dbReference type="NCBIfam" id="TIGR00964">
    <property type="entry name" value="secE_bact"/>
    <property type="match status" value="1"/>
</dbReference>
<dbReference type="Pfam" id="PF00584">
    <property type="entry name" value="SecE"/>
    <property type="match status" value="1"/>
</dbReference>
<dbReference type="AlphaFoldDB" id="A0AA48K7D9"/>
<evidence type="ECO:0000256" key="8">
    <source>
        <dbReference type="SAM" id="Phobius"/>
    </source>
</evidence>
<keyword evidence="5 8" id="KW-1133">Transmembrane helix</keyword>
<dbReference type="RefSeq" id="WP_316413954.1">
    <property type="nucleotide sequence ID" value="NZ_AP027080.1"/>
</dbReference>
<evidence type="ECO:0000256" key="5">
    <source>
        <dbReference type="ARBA" id="ARBA00022989"/>
    </source>
</evidence>
<proteinExistence type="predicted"/>
<dbReference type="GO" id="GO:0006605">
    <property type="term" value="P:protein targeting"/>
    <property type="evidence" value="ECO:0007669"/>
    <property type="project" value="InterPro"/>
</dbReference>
<dbReference type="GO" id="GO:0009306">
    <property type="term" value="P:protein secretion"/>
    <property type="evidence" value="ECO:0007669"/>
    <property type="project" value="InterPro"/>
</dbReference>
<dbReference type="GO" id="GO:0008320">
    <property type="term" value="F:protein transmembrane transporter activity"/>
    <property type="evidence" value="ECO:0007669"/>
    <property type="project" value="InterPro"/>
</dbReference>
<evidence type="ECO:0000256" key="4">
    <source>
        <dbReference type="ARBA" id="ARBA00022927"/>
    </source>
</evidence>
<dbReference type="KEGG" id="msil:METEAL_02340"/>
<sequence>MISAIKHQAKELLAELKRVDWPGKPKVLSAAYSVVFVSAFVGLFLWACDKAISWGMAFILPHH</sequence>
<evidence type="ECO:0000256" key="6">
    <source>
        <dbReference type="ARBA" id="ARBA00023010"/>
    </source>
</evidence>
<evidence type="ECO:0000256" key="3">
    <source>
        <dbReference type="ARBA" id="ARBA00022692"/>
    </source>
</evidence>
<keyword evidence="4" id="KW-0653">Protein transport</keyword>
<evidence type="ECO:0000256" key="2">
    <source>
        <dbReference type="ARBA" id="ARBA00022448"/>
    </source>
</evidence>
<accession>A0AA48K7D9</accession>
<organism evidence="9 10">
    <name type="scientific">Mesoterricola silvestris</name>
    <dbReference type="NCBI Taxonomy" id="2927979"/>
    <lineage>
        <taxon>Bacteria</taxon>
        <taxon>Pseudomonadati</taxon>
        <taxon>Acidobacteriota</taxon>
        <taxon>Holophagae</taxon>
        <taxon>Holophagales</taxon>
        <taxon>Holophagaceae</taxon>
        <taxon>Mesoterricola</taxon>
    </lineage>
</organism>
<dbReference type="GO" id="GO:0016020">
    <property type="term" value="C:membrane"/>
    <property type="evidence" value="ECO:0007669"/>
    <property type="project" value="UniProtKB-SubCell"/>
</dbReference>
<dbReference type="InterPro" id="IPR005807">
    <property type="entry name" value="SecE_bac"/>
</dbReference>
<dbReference type="InterPro" id="IPR001901">
    <property type="entry name" value="Translocase_SecE/Sec61-g"/>
</dbReference>